<reference evidence="2" key="1">
    <citation type="journal article" date="2019" name="Int. J. Syst. Evol. Microbiol.">
        <title>The Global Catalogue of Microorganisms (GCM) 10K type strain sequencing project: providing services to taxonomists for standard genome sequencing and annotation.</title>
        <authorList>
            <consortium name="The Broad Institute Genomics Platform"/>
            <consortium name="The Broad Institute Genome Sequencing Center for Infectious Disease"/>
            <person name="Wu L."/>
            <person name="Ma J."/>
        </authorList>
    </citation>
    <scope>NUCLEOTIDE SEQUENCE [LARGE SCALE GENOMIC DNA]</scope>
    <source>
        <strain evidence="2">JCM 16231</strain>
    </source>
</reference>
<name>A0ABP3VKA2_9FLAO</name>
<organism evidence="1 2">
    <name type="scientific">Psychroflexus lacisalsi</name>
    <dbReference type="NCBI Taxonomy" id="503928"/>
    <lineage>
        <taxon>Bacteria</taxon>
        <taxon>Pseudomonadati</taxon>
        <taxon>Bacteroidota</taxon>
        <taxon>Flavobacteriia</taxon>
        <taxon>Flavobacteriales</taxon>
        <taxon>Flavobacteriaceae</taxon>
        <taxon>Psychroflexus</taxon>
    </lineage>
</organism>
<accession>A0ABP3VKA2</accession>
<keyword evidence="2" id="KW-1185">Reference proteome</keyword>
<dbReference type="Proteomes" id="UP001500185">
    <property type="component" value="Unassembled WGS sequence"/>
</dbReference>
<protein>
    <submittedName>
        <fullName evidence="1">Uncharacterized protein</fullName>
    </submittedName>
</protein>
<comment type="caution">
    <text evidence="1">The sequence shown here is derived from an EMBL/GenBank/DDBJ whole genome shotgun (WGS) entry which is preliminary data.</text>
</comment>
<sequence length="174" mass="19580">MKLIYFLLITTASIYAQPNVNVLSEDEFESIQINGHSISQIRSTNGNEAYIINLFGTPADKKITSKPEKSYGYYYNGFSLNFSSYISETSEPILGSFEIVNSNFELSVKGVNFSVGDNISVLSPLNLEKNTAGNYSSRIETFLIAPCESCTHYLYIRYDINSQEILKIGYIERT</sequence>
<gene>
    <name evidence="1" type="ORF">GCM10009433_22010</name>
</gene>
<evidence type="ECO:0000313" key="1">
    <source>
        <dbReference type="EMBL" id="GAA0762020.1"/>
    </source>
</evidence>
<dbReference type="RefSeq" id="WP_224455063.1">
    <property type="nucleotide sequence ID" value="NZ_BAAAGG010000021.1"/>
</dbReference>
<dbReference type="EMBL" id="BAAAGG010000021">
    <property type="protein sequence ID" value="GAA0762020.1"/>
    <property type="molecule type" value="Genomic_DNA"/>
</dbReference>
<evidence type="ECO:0000313" key="2">
    <source>
        <dbReference type="Proteomes" id="UP001500185"/>
    </source>
</evidence>
<proteinExistence type="predicted"/>